<dbReference type="AlphaFoldDB" id="A0A5A9XHP8"/>
<dbReference type="InterPro" id="IPR007195">
    <property type="entry name" value="TolB_N"/>
</dbReference>
<dbReference type="SUPFAM" id="SSF52964">
    <property type="entry name" value="TolB, N-terminal domain"/>
    <property type="match status" value="1"/>
</dbReference>
<dbReference type="Gene3D" id="2.120.10.30">
    <property type="entry name" value="TolB, C-terminal domain"/>
    <property type="match status" value="2"/>
</dbReference>
<evidence type="ECO:0000256" key="2">
    <source>
        <dbReference type="ARBA" id="ARBA00009820"/>
    </source>
</evidence>
<dbReference type="OrthoDB" id="9815657at2"/>
<dbReference type="SUPFAM" id="SSF69304">
    <property type="entry name" value="Tricorn protease N-terminal domain"/>
    <property type="match status" value="1"/>
</dbReference>
<feature type="chain" id="PRO_5039929931" evidence="5">
    <location>
        <begin position="20"/>
        <end position="426"/>
    </location>
</feature>
<evidence type="ECO:0000256" key="4">
    <source>
        <dbReference type="ARBA" id="ARBA00022764"/>
    </source>
</evidence>
<dbReference type="EMBL" id="SRSD01000005">
    <property type="protein sequence ID" value="KAA0891838.1"/>
    <property type="molecule type" value="Genomic_DNA"/>
</dbReference>
<dbReference type="GO" id="GO:0042597">
    <property type="term" value="C:periplasmic space"/>
    <property type="evidence" value="ECO:0007669"/>
    <property type="project" value="UniProtKB-SubCell"/>
</dbReference>
<name>A0A5A9XHP8_9BACT</name>
<evidence type="ECO:0000256" key="3">
    <source>
        <dbReference type="ARBA" id="ARBA00022729"/>
    </source>
</evidence>
<evidence type="ECO:0000256" key="1">
    <source>
        <dbReference type="ARBA" id="ARBA00004418"/>
    </source>
</evidence>
<dbReference type="NCBIfam" id="TIGR02800">
    <property type="entry name" value="propeller_TolB"/>
    <property type="match status" value="1"/>
</dbReference>
<dbReference type="InterPro" id="IPR011042">
    <property type="entry name" value="6-blade_b-propeller_TolB-like"/>
</dbReference>
<dbReference type="Pfam" id="PF07676">
    <property type="entry name" value="PD40"/>
    <property type="match status" value="5"/>
</dbReference>
<sequence length="426" mass="46153">MKLFLTLMLLFVLPTALHAQSGYVEVTAPGNRQLKLAVEIPHAQNAASSASAAKEMAGVIAFDMNMSGLANAEIREPLPLAGGLMFGATDFAPWLAAGFDMLVRGEYSISGDNLTVEFRLYDALNNKMMTAKRYLGKSKDLRRFAHSFCDEVLLQMTGERGPFTTHIAFISTQYGNKEVAVMDWDGHNLLPLTRNGSINLNPDFSPDGREIVFTSYKRGNPDLYKRALSSTVEVPLSKRKGLNITGAWSPDGTKIALALSKDGNAEIYTIARDGSNPVRLTVSPAIEVSPVWSPDGKRIAFVSDRLGKPQIFVMDANGGNVRRLTTAGGYNVNPRWSPKGDKIAYARMHSGAFHIYVINADGSGDTQLTTTGSNENPAWSPDGRFIAFSSKRGGPDGIYVMRADGSGQIRVSQGKGNGSQPAWSPR</sequence>
<dbReference type="Gene3D" id="3.40.50.10070">
    <property type="entry name" value="TolB, N-terminal domain"/>
    <property type="match status" value="1"/>
</dbReference>
<comment type="similarity">
    <text evidence="2">Belongs to the TolB family.</text>
</comment>
<dbReference type="InterPro" id="IPR014167">
    <property type="entry name" value="Tol-Pal_TolB"/>
</dbReference>
<dbReference type="Pfam" id="PF04052">
    <property type="entry name" value="TolB_N"/>
    <property type="match status" value="1"/>
</dbReference>
<dbReference type="InterPro" id="IPR011659">
    <property type="entry name" value="WD40"/>
</dbReference>
<keyword evidence="3 5" id="KW-0732">Signal</keyword>
<gene>
    <name evidence="7" type="primary">tolB</name>
    <name evidence="7" type="ORF">ET418_10415</name>
</gene>
<dbReference type="GO" id="GO:0017038">
    <property type="term" value="P:protein import"/>
    <property type="evidence" value="ECO:0007669"/>
    <property type="project" value="InterPro"/>
</dbReference>
<dbReference type="Proteomes" id="UP000324298">
    <property type="component" value="Unassembled WGS sequence"/>
</dbReference>
<dbReference type="RefSeq" id="WP_149307537.1">
    <property type="nucleotide sequence ID" value="NZ_SRSD01000005.1"/>
</dbReference>
<feature type="domain" description="TolB N-terminal" evidence="6">
    <location>
        <begin position="23"/>
        <end position="128"/>
    </location>
</feature>
<accession>A0A5A9XHP8</accession>
<protein>
    <submittedName>
        <fullName evidence="7">Tol-Pal system beta propeller repeat protein TolB</fullName>
    </submittedName>
</protein>
<evidence type="ECO:0000256" key="5">
    <source>
        <dbReference type="SAM" id="SignalP"/>
    </source>
</evidence>
<evidence type="ECO:0000259" key="6">
    <source>
        <dbReference type="Pfam" id="PF04052"/>
    </source>
</evidence>
<keyword evidence="4" id="KW-0574">Periplasm</keyword>
<evidence type="ECO:0000313" key="7">
    <source>
        <dbReference type="EMBL" id="KAA0891838.1"/>
    </source>
</evidence>
<comment type="subcellular location">
    <subcellularLocation>
        <location evidence="1">Periplasm</location>
    </subcellularLocation>
</comment>
<dbReference type="PANTHER" id="PTHR36842">
    <property type="entry name" value="PROTEIN TOLB HOMOLOG"/>
    <property type="match status" value="1"/>
</dbReference>
<comment type="caution">
    <text evidence="7">The sequence shown here is derived from an EMBL/GenBank/DDBJ whole genome shotgun (WGS) entry which is preliminary data.</text>
</comment>
<dbReference type="HAMAP" id="MF_00671">
    <property type="entry name" value="TolB"/>
    <property type="match status" value="1"/>
</dbReference>
<dbReference type="PANTHER" id="PTHR36842:SF1">
    <property type="entry name" value="PROTEIN TOLB"/>
    <property type="match status" value="1"/>
</dbReference>
<reference evidence="7 8" key="1">
    <citation type="submission" date="2019-04" db="EMBL/GenBank/DDBJ databases">
        <title>Geobacter ruber sp. nov., ferric-reducing bacteria isolated from paddy soil.</title>
        <authorList>
            <person name="Xu Z."/>
            <person name="Masuda Y."/>
            <person name="Itoh H."/>
            <person name="Senoo K."/>
        </authorList>
    </citation>
    <scope>NUCLEOTIDE SEQUENCE [LARGE SCALE GENOMIC DNA]</scope>
    <source>
        <strain evidence="7 8">Red88</strain>
    </source>
</reference>
<organism evidence="7 8">
    <name type="scientific">Oryzomonas rubra</name>
    <dbReference type="NCBI Taxonomy" id="2509454"/>
    <lineage>
        <taxon>Bacteria</taxon>
        <taxon>Pseudomonadati</taxon>
        <taxon>Thermodesulfobacteriota</taxon>
        <taxon>Desulfuromonadia</taxon>
        <taxon>Geobacterales</taxon>
        <taxon>Geobacteraceae</taxon>
        <taxon>Oryzomonas</taxon>
    </lineage>
</organism>
<proteinExistence type="inferred from homology"/>
<evidence type="ECO:0000313" key="8">
    <source>
        <dbReference type="Proteomes" id="UP000324298"/>
    </source>
</evidence>
<feature type="signal peptide" evidence="5">
    <location>
        <begin position="1"/>
        <end position="19"/>
    </location>
</feature>
<keyword evidence="8" id="KW-1185">Reference proteome</keyword>